<reference evidence="4" key="2">
    <citation type="submission" date="2021-03" db="EMBL/GenBank/DDBJ databases">
        <title>Alternative transmission patterns in independently acquired nutritional co-symbionts of Dictyopharidae planthoppers.</title>
        <authorList>
            <person name="Michalik A."/>
            <person name="Lukasik P."/>
        </authorList>
    </citation>
    <scope>NUCLEOTIDE SEQUENCE</scope>
    <source>
        <strain evidence="4">RANSCY</strain>
    </source>
</reference>
<dbReference type="PANTHER" id="PTHR46278:SF4">
    <property type="entry name" value="ASPARTATE-SEMIALDEHYDE DEHYDROGENASE"/>
    <property type="match status" value="1"/>
</dbReference>
<comment type="similarity">
    <text evidence="1">Belongs to the aspartate-semialdehyde dehydrogenase family.</text>
</comment>
<dbReference type="Pfam" id="PF02774">
    <property type="entry name" value="Semialdhyde_dhC"/>
    <property type="match status" value="1"/>
</dbReference>
<name>A0A974X7I6_9PROT</name>
<evidence type="ECO:0000313" key="4">
    <source>
        <dbReference type="EMBL" id="QSW38022.1"/>
    </source>
</evidence>
<dbReference type="PIRSF" id="PIRSF000148">
    <property type="entry name" value="ASA_dh"/>
    <property type="match status" value="1"/>
</dbReference>
<dbReference type="Gene3D" id="3.40.50.720">
    <property type="entry name" value="NAD(P)-binding Rossmann-like Domain"/>
    <property type="match status" value="1"/>
</dbReference>
<evidence type="ECO:0000256" key="2">
    <source>
        <dbReference type="PIRSR" id="PIRSR000148-1"/>
    </source>
</evidence>
<dbReference type="Proteomes" id="UP000663347">
    <property type="component" value="Chromosome"/>
</dbReference>
<dbReference type="GO" id="GO:0008652">
    <property type="term" value="P:amino acid biosynthetic process"/>
    <property type="evidence" value="ECO:0007669"/>
    <property type="project" value="InterPro"/>
</dbReference>
<evidence type="ECO:0000313" key="5">
    <source>
        <dbReference type="Proteomes" id="UP000663347"/>
    </source>
</evidence>
<dbReference type="Gene3D" id="3.30.360.10">
    <property type="entry name" value="Dihydrodipicolinate Reductase, domain 2"/>
    <property type="match status" value="1"/>
</dbReference>
<accession>A0A974X7I6</accession>
<sequence>MKPCVGFIGYRGIVGYTLISRLIKKGDYGNYNFIYFGSTKIPNCNVLPDDNYKTMTKCEAIICCKDSDYSFNCFKNLKLLNWLGYWLDASSCFRRCNKSIIVLDPLNRGFINKELERKKIYCGGNCTVSIMLISILKILKTNMISSINCTSFQSLSGAGFSYLSNVVNCTGSTLLKLGGYNTNKILEGSVLKEPYFLPLNPWIGNKVGSLSEEELKGSEETNIILKSSNISKIDVFSTCVRVSAIRCHSLSLTITLNKNISLDSFILLIRSNKYIRYVNNNSYDTLKKLNPNYVSGKEKIYVGRVRKISNCIYSIFVVGDQLIWGASEPIRRALSIIYNNVFKNKN</sequence>
<dbReference type="EC" id="1.2.1.11" evidence="4"/>
<dbReference type="GO" id="GO:0004073">
    <property type="term" value="F:aspartate-semialdehyde dehydrogenase activity"/>
    <property type="evidence" value="ECO:0007669"/>
    <property type="project" value="UniProtKB-EC"/>
</dbReference>
<dbReference type="GO" id="GO:0046983">
    <property type="term" value="F:protein dimerization activity"/>
    <property type="evidence" value="ECO:0007669"/>
    <property type="project" value="InterPro"/>
</dbReference>
<evidence type="ECO:0000259" key="3">
    <source>
        <dbReference type="Pfam" id="PF02774"/>
    </source>
</evidence>
<feature type="domain" description="Semialdehyde dehydrogenase dimerisation" evidence="3">
    <location>
        <begin position="144"/>
        <end position="324"/>
    </location>
</feature>
<feature type="active site" description="Acyl-thioester intermediate" evidence="2">
    <location>
        <position position="126"/>
    </location>
</feature>
<dbReference type="SUPFAM" id="SSF55347">
    <property type="entry name" value="Glyceraldehyde-3-phosphate dehydrogenase-like, C-terminal domain"/>
    <property type="match status" value="1"/>
</dbReference>
<proteinExistence type="inferred from homology"/>
<protein>
    <submittedName>
        <fullName evidence="4">Aspartate-semialdehyde dehydrogenase</fullName>
        <ecNumber evidence="4">1.2.1.11</ecNumber>
    </submittedName>
</protein>
<dbReference type="InterPro" id="IPR036291">
    <property type="entry name" value="NAD(P)-bd_dom_sf"/>
</dbReference>
<dbReference type="NCBIfam" id="NF005144">
    <property type="entry name" value="PRK06598.1"/>
    <property type="match status" value="1"/>
</dbReference>
<dbReference type="PANTHER" id="PTHR46278">
    <property type="entry name" value="DEHYDROGENASE, PUTATIVE-RELATED"/>
    <property type="match status" value="1"/>
</dbReference>
<evidence type="ECO:0000256" key="1">
    <source>
        <dbReference type="ARBA" id="ARBA00010584"/>
    </source>
</evidence>
<gene>
    <name evidence="4" type="ORF">JSR06_00260</name>
</gene>
<organism evidence="4 5">
    <name type="scientific">Candidatus Vidania fulgoroideorum</name>
    <dbReference type="NCBI Taxonomy" id="881286"/>
    <lineage>
        <taxon>Bacteria</taxon>
        <taxon>Pseudomonadati</taxon>
        <taxon>Pseudomonadota</taxon>
        <taxon>Betaproteobacteria</taxon>
        <taxon>Candidatus Vidania</taxon>
    </lineage>
</organism>
<keyword evidence="4" id="KW-0560">Oxidoreductase</keyword>
<reference evidence="4" key="1">
    <citation type="submission" date="2021-02" db="EMBL/GenBank/DDBJ databases">
        <authorList>
            <person name="Franco D."/>
        </authorList>
    </citation>
    <scope>NUCLEOTIDE SEQUENCE</scope>
    <source>
        <strain evidence="4">RANSCY</strain>
    </source>
</reference>
<dbReference type="EMBL" id="CP071412">
    <property type="protein sequence ID" value="QSW38022.1"/>
    <property type="molecule type" value="Genomic_DNA"/>
</dbReference>
<dbReference type="AlphaFoldDB" id="A0A974X7I6"/>
<dbReference type="InterPro" id="IPR012280">
    <property type="entry name" value="Semialdhyde_DH_dimer_dom"/>
</dbReference>
<dbReference type="SUPFAM" id="SSF51735">
    <property type="entry name" value="NAD(P)-binding Rossmann-fold domains"/>
    <property type="match status" value="1"/>
</dbReference>
<feature type="active site" description="Proton acceptor" evidence="2">
    <location>
        <position position="248"/>
    </location>
</feature>